<sequence length="94" mass="9955">MAWTKWKEQRHGRSPAAAVENASQRTEYARSSGDGERPAAAWTGQARGLATSGSRVLSTPMPMSYAIAALAAFLPSGRLLAEGSASSLSRFEDV</sequence>
<comment type="caution">
    <text evidence="2">The sequence shown here is derived from an EMBL/GenBank/DDBJ whole genome shotgun (WGS) entry which is preliminary data.</text>
</comment>
<evidence type="ECO:0000313" key="3">
    <source>
        <dbReference type="Proteomes" id="UP000479710"/>
    </source>
</evidence>
<evidence type="ECO:0000256" key="1">
    <source>
        <dbReference type="SAM" id="MobiDB-lite"/>
    </source>
</evidence>
<feature type="compositionally biased region" description="Basic and acidic residues" evidence="1">
    <location>
        <begin position="1"/>
        <end position="11"/>
    </location>
</feature>
<dbReference type="EMBL" id="SPHZ02000011">
    <property type="protein sequence ID" value="KAF0890325.1"/>
    <property type="molecule type" value="Genomic_DNA"/>
</dbReference>
<proteinExistence type="predicted"/>
<protein>
    <submittedName>
        <fullName evidence="2">Uncharacterized protein</fullName>
    </submittedName>
</protein>
<name>A0A6G1BPN4_9ORYZ</name>
<dbReference type="AlphaFoldDB" id="A0A6G1BPN4"/>
<evidence type="ECO:0000313" key="2">
    <source>
        <dbReference type="EMBL" id="KAF0890325.1"/>
    </source>
</evidence>
<keyword evidence="3" id="KW-1185">Reference proteome</keyword>
<reference evidence="2 3" key="1">
    <citation type="submission" date="2019-11" db="EMBL/GenBank/DDBJ databases">
        <title>Whole genome sequence of Oryza granulata.</title>
        <authorList>
            <person name="Li W."/>
        </authorList>
    </citation>
    <scope>NUCLEOTIDE SEQUENCE [LARGE SCALE GENOMIC DNA]</scope>
    <source>
        <strain evidence="3">cv. Menghai</strain>
        <tissue evidence="2">Leaf</tissue>
    </source>
</reference>
<feature type="region of interest" description="Disordered" evidence="1">
    <location>
        <begin position="1"/>
        <end position="45"/>
    </location>
</feature>
<organism evidence="2 3">
    <name type="scientific">Oryza meyeriana var. granulata</name>
    <dbReference type="NCBI Taxonomy" id="110450"/>
    <lineage>
        <taxon>Eukaryota</taxon>
        <taxon>Viridiplantae</taxon>
        <taxon>Streptophyta</taxon>
        <taxon>Embryophyta</taxon>
        <taxon>Tracheophyta</taxon>
        <taxon>Spermatophyta</taxon>
        <taxon>Magnoliopsida</taxon>
        <taxon>Liliopsida</taxon>
        <taxon>Poales</taxon>
        <taxon>Poaceae</taxon>
        <taxon>BOP clade</taxon>
        <taxon>Oryzoideae</taxon>
        <taxon>Oryzeae</taxon>
        <taxon>Oryzinae</taxon>
        <taxon>Oryza</taxon>
        <taxon>Oryza meyeriana</taxon>
    </lineage>
</organism>
<accession>A0A6G1BPN4</accession>
<dbReference type="Proteomes" id="UP000479710">
    <property type="component" value="Unassembled WGS sequence"/>
</dbReference>
<gene>
    <name evidence="2" type="ORF">E2562_002733</name>
</gene>